<evidence type="ECO:0000313" key="3">
    <source>
        <dbReference type="Proteomes" id="UP001153328"/>
    </source>
</evidence>
<reference evidence="2" key="1">
    <citation type="submission" date="2021-06" db="EMBL/GenBank/DDBJ databases">
        <authorList>
            <person name="Arsene-Ploetze F."/>
        </authorList>
    </citation>
    <scope>NUCLEOTIDE SEQUENCE</scope>
    <source>
        <strain evidence="2">SBRY1</strain>
    </source>
</reference>
<gene>
    <name evidence="2" type="ORF">SBRY_70113</name>
</gene>
<proteinExistence type="predicted"/>
<evidence type="ECO:0000256" key="1">
    <source>
        <dbReference type="SAM" id="MobiDB-lite"/>
    </source>
</evidence>
<dbReference type="Proteomes" id="UP001153328">
    <property type="component" value="Unassembled WGS sequence"/>
</dbReference>
<dbReference type="EMBL" id="CAJVAX010000021">
    <property type="protein sequence ID" value="CAG7655402.1"/>
    <property type="molecule type" value="Genomic_DNA"/>
</dbReference>
<name>A0A9W4MKJ3_9ACTN</name>
<protein>
    <submittedName>
        <fullName evidence="2">Uncharacterized protein</fullName>
    </submittedName>
</protein>
<dbReference type="AlphaFoldDB" id="A0A9W4MKJ3"/>
<accession>A0A9W4MKJ3</accession>
<organism evidence="2 3">
    <name type="scientific">Actinacidiphila bryophytorum</name>
    <dbReference type="NCBI Taxonomy" id="1436133"/>
    <lineage>
        <taxon>Bacteria</taxon>
        <taxon>Bacillati</taxon>
        <taxon>Actinomycetota</taxon>
        <taxon>Actinomycetes</taxon>
        <taxon>Kitasatosporales</taxon>
        <taxon>Streptomycetaceae</taxon>
        <taxon>Actinacidiphila</taxon>
    </lineage>
</organism>
<comment type="caution">
    <text evidence="2">The sequence shown here is derived from an EMBL/GenBank/DDBJ whole genome shotgun (WGS) entry which is preliminary data.</text>
</comment>
<feature type="region of interest" description="Disordered" evidence="1">
    <location>
        <begin position="1"/>
        <end position="105"/>
    </location>
</feature>
<evidence type="ECO:0000313" key="2">
    <source>
        <dbReference type="EMBL" id="CAG7655402.1"/>
    </source>
</evidence>
<sequence>MAGAPPSATAGSCTPANRKPPTNAGGRFGGVPAGVRATPAASFGKGRGAQAEEIPPKRHRPTAQSRRTPGDTAPRGTDPPHPGRVPEGNPLESGRGGVADWTPYQ</sequence>
<keyword evidence="3" id="KW-1185">Reference proteome</keyword>